<comment type="caution">
    <text evidence="4">The sequence shown here is derived from an EMBL/GenBank/DDBJ whole genome shotgun (WGS) entry which is preliminary data.</text>
</comment>
<dbReference type="GO" id="GO:0016020">
    <property type="term" value="C:membrane"/>
    <property type="evidence" value="ECO:0007669"/>
    <property type="project" value="UniProtKB-SubCell"/>
</dbReference>
<accession>A0AAU9J023</accession>
<dbReference type="InterPro" id="IPR023395">
    <property type="entry name" value="MCP_dom_sf"/>
</dbReference>
<dbReference type="Gene3D" id="1.50.40.10">
    <property type="entry name" value="Mitochondrial carrier domain"/>
    <property type="match status" value="1"/>
</dbReference>
<sequence length="330" mass="38239">MDLLYIDLTCKIPVNCISNASLPYIALTSVLMAPLRVIGLNYQLSSSISYTSTNESIKYLRAWNSKSYNFKGVKGSYNVIKFPVYKNYKELFAKSANRKMKAYYSATILESLYWWISFQYKVGAVSLMGNFLSENPYANISILAGFFSVLDAWARPIEIAITRLTYFRFNMGEFVERMSFWYIAQVYKQHKYMIENRFVDSGLLGPPSVGGVLVCSKFVCWFYALKAYEKGWNIEKSIDMMLIHTLLYPAITAQIRVDVQDTMSPYRYRNVIHALIKIYYTEGVIDGLYRGFICNTLYALPKYYLIPTLLYTFSNAKYTKYLDKQKDSGF</sequence>
<keyword evidence="5" id="KW-1185">Reference proteome</keyword>
<dbReference type="InterPro" id="IPR018108">
    <property type="entry name" value="MCP_transmembrane"/>
</dbReference>
<evidence type="ECO:0000313" key="4">
    <source>
        <dbReference type="EMBL" id="CAG9318614.1"/>
    </source>
</evidence>
<evidence type="ECO:0000313" key="5">
    <source>
        <dbReference type="Proteomes" id="UP001162131"/>
    </source>
</evidence>
<dbReference type="AlphaFoldDB" id="A0AAU9J023"/>
<dbReference type="EMBL" id="CAJZBQ010000021">
    <property type="protein sequence ID" value="CAG9318614.1"/>
    <property type="molecule type" value="Genomic_DNA"/>
</dbReference>
<evidence type="ECO:0000256" key="2">
    <source>
        <dbReference type="ARBA" id="ARBA00022692"/>
    </source>
</evidence>
<dbReference type="Proteomes" id="UP001162131">
    <property type="component" value="Unassembled WGS sequence"/>
</dbReference>
<keyword evidence="2" id="KW-0812">Transmembrane</keyword>
<evidence type="ECO:0000256" key="3">
    <source>
        <dbReference type="ARBA" id="ARBA00023136"/>
    </source>
</evidence>
<comment type="subcellular location">
    <subcellularLocation>
        <location evidence="1">Membrane</location>
        <topology evidence="1">Multi-pass membrane protein</topology>
    </subcellularLocation>
</comment>
<evidence type="ECO:0000256" key="1">
    <source>
        <dbReference type="ARBA" id="ARBA00004141"/>
    </source>
</evidence>
<dbReference type="SUPFAM" id="SSF103506">
    <property type="entry name" value="Mitochondrial carrier"/>
    <property type="match status" value="1"/>
</dbReference>
<reference evidence="4" key="1">
    <citation type="submission" date="2021-09" db="EMBL/GenBank/DDBJ databases">
        <authorList>
            <consortium name="AG Swart"/>
            <person name="Singh M."/>
            <person name="Singh A."/>
            <person name="Seah K."/>
            <person name="Emmerich C."/>
        </authorList>
    </citation>
    <scope>NUCLEOTIDE SEQUENCE</scope>
    <source>
        <strain evidence="4">ATCC30299</strain>
    </source>
</reference>
<dbReference type="Pfam" id="PF00153">
    <property type="entry name" value="Mito_carr"/>
    <property type="match status" value="1"/>
</dbReference>
<protein>
    <submittedName>
        <fullName evidence="4">Uncharacterized protein</fullName>
    </submittedName>
</protein>
<proteinExistence type="predicted"/>
<name>A0AAU9J023_9CILI</name>
<gene>
    <name evidence="4" type="ORF">BSTOLATCC_MIC21988</name>
</gene>
<organism evidence="4 5">
    <name type="scientific">Blepharisma stoltei</name>
    <dbReference type="NCBI Taxonomy" id="1481888"/>
    <lineage>
        <taxon>Eukaryota</taxon>
        <taxon>Sar</taxon>
        <taxon>Alveolata</taxon>
        <taxon>Ciliophora</taxon>
        <taxon>Postciliodesmatophora</taxon>
        <taxon>Heterotrichea</taxon>
        <taxon>Heterotrichida</taxon>
        <taxon>Blepharismidae</taxon>
        <taxon>Blepharisma</taxon>
    </lineage>
</organism>
<keyword evidence="3" id="KW-0472">Membrane</keyword>